<evidence type="ECO:0000313" key="10">
    <source>
        <dbReference type="EMBL" id="PRP91174.1"/>
    </source>
</evidence>
<feature type="transmembrane region" description="Helical" evidence="7">
    <location>
        <begin position="278"/>
        <end position="302"/>
    </location>
</feature>
<feature type="domain" description="ABC3 transporter permease C-terminal" evidence="8">
    <location>
        <begin position="281"/>
        <end position="394"/>
    </location>
</feature>
<feature type="transmembrane region" description="Helical" evidence="7">
    <location>
        <begin position="360"/>
        <end position="384"/>
    </location>
</feature>
<sequence>MLWSAFLLAMSAIRRNGVRSVLTALGVVIGVASVIVMVNLGESATKNVSDQISTMGPNLLFVRAGFGRRGPGGMRSDADAFELEDAEAIARDVRGVVVAPGATTQSTVVFGNVNYSTTVVGTTQSYLEVRGRELEAGRTFSDDEVSRAQPVCVLGQTVIEEVYGDAEAIGTRLRVDRLSCLVIGTLVEKGETMGEDQDDLILMPVRTVQRRILGSYDLTDIYVSADDAASTSRVQADMEDLLRQRRGIDAGEDDDFHVRDMQELAATLEGTTSTMTTLLAAIAAVSLLVGGIGIMNIMLVSVTERTREIGLRIAIGALASEVLVQFLVEALVLSVLGGAVGVSLGLVGSYVVAQNMQMPLVISWDAVGLAFVVSAAIGIVFGYIPARKAAHLDPIDALRHE</sequence>
<dbReference type="InterPro" id="IPR050250">
    <property type="entry name" value="Macrolide_Exporter_MacB"/>
</dbReference>
<dbReference type="PANTHER" id="PTHR30572:SF4">
    <property type="entry name" value="ABC TRANSPORTER PERMEASE YTRF"/>
    <property type="match status" value="1"/>
</dbReference>
<keyword evidence="3 7" id="KW-0812">Transmembrane</keyword>
<evidence type="ECO:0000256" key="5">
    <source>
        <dbReference type="ARBA" id="ARBA00023136"/>
    </source>
</evidence>
<keyword evidence="10" id="KW-0067">ATP-binding</keyword>
<organism evidence="10 11">
    <name type="scientific">Enhygromyxa salina</name>
    <dbReference type="NCBI Taxonomy" id="215803"/>
    <lineage>
        <taxon>Bacteria</taxon>
        <taxon>Pseudomonadati</taxon>
        <taxon>Myxococcota</taxon>
        <taxon>Polyangia</taxon>
        <taxon>Nannocystales</taxon>
        <taxon>Nannocystaceae</taxon>
        <taxon>Enhygromyxa</taxon>
    </lineage>
</organism>
<comment type="similarity">
    <text evidence="6">Belongs to the ABC-4 integral membrane protein family.</text>
</comment>
<keyword evidence="2" id="KW-1003">Cell membrane</keyword>
<dbReference type="EC" id="3.6.3.-" evidence="10"/>
<dbReference type="GO" id="GO:0005886">
    <property type="term" value="C:plasma membrane"/>
    <property type="evidence" value="ECO:0007669"/>
    <property type="project" value="UniProtKB-SubCell"/>
</dbReference>
<name>A0A2S9XE83_9BACT</name>
<gene>
    <name evidence="10" type="primary">macB_2</name>
    <name evidence="10" type="ORF">ENSA5_57910</name>
</gene>
<dbReference type="GO" id="GO:0016787">
    <property type="term" value="F:hydrolase activity"/>
    <property type="evidence" value="ECO:0007669"/>
    <property type="project" value="UniProtKB-KW"/>
</dbReference>
<proteinExistence type="inferred from homology"/>
<evidence type="ECO:0000256" key="1">
    <source>
        <dbReference type="ARBA" id="ARBA00004651"/>
    </source>
</evidence>
<evidence type="ECO:0000256" key="6">
    <source>
        <dbReference type="ARBA" id="ARBA00038076"/>
    </source>
</evidence>
<evidence type="ECO:0000256" key="2">
    <source>
        <dbReference type="ARBA" id="ARBA00022475"/>
    </source>
</evidence>
<keyword evidence="10" id="KW-0378">Hydrolase</keyword>
<keyword evidence="4 7" id="KW-1133">Transmembrane helix</keyword>
<dbReference type="OrthoDB" id="9802264at2"/>
<evidence type="ECO:0000313" key="11">
    <source>
        <dbReference type="Proteomes" id="UP000237968"/>
    </source>
</evidence>
<dbReference type="InterPro" id="IPR025857">
    <property type="entry name" value="MacB_PCD"/>
</dbReference>
<accession>A0A2S9XE83</accession>
<dbReference type="EMBL" id="PVNK01000254">
    <property type="protein sequence ID" value="PRP91174.1"/>
    <property type="molecule type" value="Genomic_DNA"/>
</dbReference>
<keyword evidence="11" id="KW-1185">Reference proteome</keyword>
<feature type="domain" description="MacB-like periplasmic core" evidence="9">
    <location>
        <begin position="20"/>
        <end position="240"/>
    </location>
</feature>
<evidence type="ECO:0000259" key="8">
    <source>
        <dbReference type="Pfam" id="PF02687"/>
    </source>
</evidence>
<evidence type="ECO:0000256" key="4">
    <source>
        <dbReference type="ARBA" id="ARBA00022989"/>
    </source>
</evidence>
<dbReference type="InterPro" id="IPR003838">
    <property type="entry name" value="ABC3_permease_C"/>
</dbReference>
<evidence type="ECO:0000259" key="9">
    <source>
        <dbReference type="Pfam" id="PF12704"/>
    </source>
</evidence>
<reference evidence="10 11" key="1">
    <citation type="submission" date="2018-03" db="EMBL/GenBank/DDBJ databases">
        <title>Draft Genome Sequences of the Obligatory Marine Myxobacteria Enhygromyxa salina SWB005.</title>
        <authorList>
            <person name="Poehlein A."/>
            <person name="Moghaddam J.A."/>
            <person name="Harms H."/>
            <person name="Alanjari M."/>
            <person name="Koenig G.M."/>
            <person name="Daniel R."/>
            <person name="Schaeberle T.F."/>
        </authorList>
    </citation>
    <scope>NUCLEOTIDE SEQUENCE [LARGE SCALE GENOMIC DNA]</scope>
    <source>
        <strain evidence="10 11">SWB005</strain>
    </source>
</reference>
<evidence type="ECO:0000256" key="3">
    <source>
        <dbReference type="ARBA" id="ARBA00022692"/>
    </source>
</evidence>
<comment type="caution">
    <text evidence="10">The sequence shown here is derived from an EMBL/GenBank/DDBJ whole genome shotgun (WGS) entry which is preliminary data.</text>
</comment>
<feature type="transmembrane region" description="Helical" evidence="7">
    <location>
        <begin position="334"/>
        <end position="353"/>
    </location>
</feature>
<evidence type="ECO:0000256" key="7">
    <source>
        <dbReference type="SAM" id="Phobius"/>
    </source>
</evidence>
<comment type="subcellular location">
    <subcellularLocation>
        <location evidence="1">Cell membrane</location>
        <topology evidence="1">Multi-pass membrane protein</topology>
    </subcellularLocation>
</comment>
<dbReference type="Pfam" id="PF12704">
    <property type="entry name" value="MacB_PCD"/>
    <property type="match status" value="1"/>
</dbReference>
<dbReference type="Proteomes" id="UP000237968">
    <property type="component" value="Unassembled WGS sequence"/>
</dbReference>
<keyword evidence="10" id="KW-0547">Nucleotide-binding</keyword>
<dbReference type="PANTHER" id="PTHR30572">
    <property type="entry name" value="MEMBRANE COMPONENT OF TRANSPORTER-RELATED"/>
    <property type="match status" value="1"/>
</dbReference>
<feature type="transmembrane region" description="Helical" evidence="7">
    <location>
        <begin position="21"/>
        <end position="41"/>
    </location>
</feature>
<dbReference type="GO" id="GO:0022857">
    <property type="term" value="F:transmembrane transporter activity"/>
    <property type="evidence" value="ECO:0007669"/>
    <property type="project" value="TreeGrafter"/>
</dbReference>
<keyword evidence="5 7" id="KW-0472">Membrane</keyword>
<feature type="transmembrane region" description="Helical" evidence="7">
    <location>
        <begin position="309"/>
        <end position="328"/>
    </location>
</feature>
<dbReference type="AlphaFoldDB" id="A0A2S9XE83"/>
<dbReference type="Pfam" id="PF02687">
    <property type="entry name" value="FtsX"/>
    <property type="match status" value="1"/>
</dbReference>
<protein>
    <submittedName>
        <fullName evidence="10">Macrolide export ATP-binding/permease protein MacB</fullName>
        <ecNumber evidence="10">3.6.3.-</ecNumber>
    </submittedName>
</protein>
<dbReference type="GO" id="GO:0005524">
    <property type="term" value="F:ATP binding"/>
    <property type="evidence" value="ECO:0007669"/>
    <property type="project" value="UniProtKB-KW"/>
</dbReference>